<sequence length="394" mass="43757">MYPMDTITGSGVCGGHRITWRISGDMDARELRNVNAFMDDFCATWRPRGRSHVVEPRHYADLAHAWQCFTFVDGHVSDQYFHLKDLRDALGRLEEVEPRFAYAYCLAEYAVQLAGEFEDVDNVLDELEAVMVRPLAEPAADEYAVVGDAFSVQFTPEPEFGAEGQMVFIADLHPGYRDATLAMDRSWRAGGLTLRADIGDDGTELPYEILRDLRRGLDAHFSYLSYPSSAVEYYLSCAWVQELTGLLVEDPSRTELIIAVRDGLEHIVARNPSVAPARVLYDALTAAAESGNDDAVFDYANALYHWVPRVFRPAFPEANTAAANRIKGELFREYAEQGIGFARVVSRQPAGEAPLLRHFAADFLGPDGDADDLPYPNCFLIQDIESAAGAEGVV</sequence>
<evidence type="ECO:0000313" key="2">
    <source>
        <dbReference type="Proteomes" id="UP001218071"/>
    </source>
</evidence>
<reference evidence="1 2" key="1">
    <citation type="submission" date="2020-10" db="EMBL/GenBank/DDBJ databases">
        <title>Complete genome sequence of Corynebacterium jeddahense DSM 45997, type strain of Corynebacterium jeddahense.</title>
        <authorList>
            <person name="Busche T."/>
            <person name="Kalinowski J."/>
            <person name="Ruckert C."/>
        </authorList>
    </citation>
    <scope>NUCLEOTIDE SEQUENCE [LARGE SCALE GENOMIC DNA]</scope>
    <source>
        <strain evidence="1 2">DSM 45997</strain>
    </source>
</reference>
<dbReference type="Proteomes" id="UP001218071">
    <property type="component" value="Chromosome"/>
</dbReference>
<proteinExistence type="predicted"/>
<organism evidence="1 2">
    <name type="scientific">Corynebacterium jeddahense</name>
    <dbReference type="NCBI Taxonomy" id="1414719"/>
    <lineage>
        <taxon>Bacteria</taxon>
        <taxon>Bacillati</taxon>
        <taxon>Actinomycetota</taxon>
        <taxon>Actinomycetes</taxon>
        <taxon>Mycobacteriales</taxon>
        <taxon>Corynebacteriaceae</taxon>
        <taxon>Corynebacterium</taxon>
    </lineage>
</organism>
<protein>
    <submittedName>
        <fullName evidence="1">Uncharacterized protein</fullName>
    </submittedName>
</protein>
<gene>
    <name evidence="1" type="ORF">CJEDD_00270</name>
</gene>
<dbReference type="EMBL" id="CP063194">
    <property type="protein sequence ID" value="WCZ37690.1"/>
    <property type="molecule type" value="Genomic_DNA"/>
</dbReference>
<evidence type="ECO:0000313" key="1">
    <source>
        <dbReference type="EMBL" id="WCZ37690.1"/>
    </source>
</evidence>
<accession>A0ABY7UG27</accession>
<keyword evidence="2" id="KW-1185">Reference proteome</keyword>
<name>A0ABY7UG27_9CORY</name>